<dbReference type="Pfam" id="PF13237">
    <property type="entry name" value="Fer4_10"/>
    <property type="match status" value="1"/>
</dbReference>
<accession>A0A0L6W6G8</accession>
<evidence type="ECO:0000256" key="4">
    <source>
        <dbReference type="ARBA" id="ARBA00022737"/>
    </source>
</evidence>
<keyword evidence="2" id="KW-0004">4Fe-4S</keyword>
<keyword evidence="10" id="KW-1185">Reference proteome</keyword>
<dbReference type="Gene3D" id="3.30.70.260">
    <property type="match status" value="1"/>
</dbReference>
<dbReference type="PANTHER" id="PTHR43687:SF6">
    <property type="entry name" value="L-ASPARTATE SEMIALDEHYDE SULFURTRANSFERASE IRON-SULFUR SUBUNIT"/>
    <property type="match status" value="1"/>
</dbReference>
<evidence type="ECO:0000313" key="10">
    <source>
        <dbReference type="Proteomes" id="UP000037175"/>
    </source>
</evidence>
<evidence type="ECO:0000259" key="8">
    <source>
        <dbReference type="PROSITE" id="PS51379"/>
    </source>
</evidence>
<dbReference type="PANTHER" id="PTHR43687">
    <property type="entry name" value="ADENYLYLSULFATE REDUCTASE, BETA SUBUNIT"/>
    <property type="match status" value="1"/>
</dbReference>
<dbReference type="SUPFAM" id="SSF54862">
    <property type="entry name" value="4Fe-4S ferredoxins"/>
    <property type="match status" value="1"/>
</dbReference>
<feature type="domain" description="4Fe-4S ferredoxin-type" evidence="8">
    <location>
        <begin position="106"/>
        <end position="135"/>
    </location>
</feature>
<evidence type="ECO:0000256" key="2">
    <source>
        <dbReference type="ARBA" id="ARBA00022485"/>
    </source>
</evidence>
<dbReference type="PROSITE" id="PS51379">
    <property type="entry name" value="4FE4S_FER_2"/>
    <property type="match status" value="2"/>
</dbReference>
<dbReference type="Gene3D" id="3.30.70.20">
    <property type="match status" value="2"/>
</dbReference>
<dbReference type="AlphaFoldDB" id="A0A0L6W6G8"/>
<dbReference type="InterPro" id="IPR017896">
    <property type="entry name" value="4Fe4S_Fe-S-bd"/>
</dbReference>
<dbReference type="InterPro" id="IPR018449">
    <property type="entry name" value="NIL_domain"/>
</dbReference>
<keyword evidence="1" id="KW-0813">Transport</keyword>
<evidence type="ECO:0000313" key="9">
    <source>
        <dbReference type="EMBL" id="KNZ71056.1"/>
    </source>
</evidence>
<dbReference type="InterPro" id="IPR017900">
    <property type="entry name" value="4Fe4S_Fe_S_CS"/>
</dbReference>
<dbReference type="EMBL" id="LGTE01000001">
    <property type="protein sequence ID" value="KNZ71056.1"/>
    <property type="molecule type" value="Genomic_DNA"/>
</dbReference>
<sequence>MTKRIVLRFPSQIVDKPLLYHLVKDFGLMVNVLKANVNPRKEGFMVMELSGETSSYDQGIDFLKKQGVTVEKLAEDIVRDVDRCTHCGHCTSLCPVGALYIIRPSMEVAFDEEKCIVCGLCLKACPVKAIELNFNGR</sequence>
<dbReference type="Pfam" id="PF09383">
    <property type="entry name" value="NIL"/>
    <property type="match status" value="1"/>
</dbReference>
<dbReference type="RefSeq" id="WP_013120057.1">
    <property type="nucleotide sequence ID" value="NZ_LGTE01000001.1"/>
</dbReference>
<evidence type="ECO:0000256" key="1">
    <source>
        <dbReference type="ARBA" id="ARBA00022448"/>
    </source>
</evidence>
<gene>
    <name evidence="9" type="ORF">Tfer_0131</name>
</gene>
<dbReference type="SUPFAM" id="SSF55021">
    <property type="entry name" value="ACT-like"/>
    <property type="match status" value="1"/>
</dbReference>
<dbReference type="PROSITE" id="PS00198">
    <property type="entry name" value="4FE4S_FER_1"/>
    <property type="match status" value="1"/>
</dbReference>
<keyword evidence="3" id="KW-0479">Metal-binding</keyword>
<evidence type="ECO:0000256" key="5">
    <source>
        <dbReference type="ARBA" id="ARBA00022982"/>
    </source>
</evidence>
<comment type="caution">
    <text evidence="9">The sequence shown here is derived from an EMBL/GenBank/DDBJ whole genome shotgun (WGS) entry which is preliminary data.</text>
</comment>
<proteinExistence type="predicted"/>
<dbReference type="InterPro" id="IPR050572">
    <property type="entry name" value="Fe-S_Ferredoxin"/>
</dbReference>
<evidence type="ECO:0000256" key="7">
    <source>
        <dbReference type="ARBA" id="ARBA00023014"/>
    </source>
</evidence>
<keyword evidence="4" id="KW-0677">Repeat</keyword>
<keyword evidence="6" id="KW-0408">Iron</keyword>
<reference evidence="10" key="1">
    <citation type="submission" date="2015-07" db="EMBL/GenBank/DDBJ databases">
        <title>Complete Genome of Thermincola ferriacetica strain Z-0001T.</title>
        <authorList>
            <person name="Lusk B."/>
            <person name="Badalamenti J.P."/>
            <person name="Parameswaran P."/>
            <person name="Bond D.R."/>
            <person name="Torres C.I."/>
        </authorList>
    </citation>
    <scope>NUCLEOTIDE SEQUENCE [LARGE SCALE GENOMIC DNA]</scope>
    <source>
        <strain evidence="10">Z-0001</strain>
    </source>
</reference>
<feature type="domain" description="4Fe-4S ferredoxin-type" evidence="8">
    <location>
        <begin position="75"/>
        <end position="104"/>
    </location>
</feature>
<organism evidence="9 10">
    <name type="scientific">Thermincola ferriacetica</name>
    <dbReference type="NCBI Taxonomy" id="281456"/>
    <lineage>
        <taxon>Bacteria</taxon>
        <taxon>Bacillati</taxon>
        <taxon>Bacillota</taxon>
        <taxon>Clostridia</taxon>
        <taxon>Eubacteriales</taxon>
        <taxon>Thermincolaceae</taxon>
        <taxon>Thermincola</taxon>
    </lineage>
</organism>
<dbReference type="GO" id="GO:0051539">
    <property type="term" value="F:4 iron, 4 sulfur cluster binding"/>
    <property type="evidence" value="ECO:0007669"/>
    <property type="project" value="UniProtKB-KW"/>
</dbReference>
<protein>
    <submittedName>
        <fullName evidence="9">NIL domain-containing protein</fullName>
    </submittedName>
</protein>
<dbReference type="Proteomes" id="UP000037175">
    <property type="component" value="Unassembled WGS sequence"/>
</dbReference>
<dbReference type="InterPro" id="IPR045865">
    <property type="entry name" value="ACT-like_dom_sf"/>
</dbReference>
<keyword evidence="5" id="KW-0249">Electron transport</keyword>
<evidence type="ECO:0000256" key="3">
    <source>
        <dbReference type="ARBA" id="ARBA00022723"/>
    </source>
</evidence>
<dbReference type="GO" id="GO:0046872">
    <property type="term" value="F:metal ion binding"/>
    <property type="evidence" value="ECO:0007669"/>
    <property type="project" value="UniProtKB-KW"/>
</dbReference>
<evidence type="ECO:0000256" key="6">
    <source>
        <dbReference type="ARBA" id="ARBA00023004"/>
    </source>
</evidence>
<keyword evidence="7" id="KW-0411">Iron-sulfur</keyword>
<dbReference type="SMART" id="SM00930">
    <property type="entry name" value="NIL"/>
    <property type="match status" value="1"/>
</dbReference>
<name>A0A0L6W6G8_9FIRM</name>